<feature type="domain" description="DOCKER" evidence="7">
    <location>
        <begin position="1493"/>
        <end position="1920"/>
    </location>
</feature>
<dbReference type="InterPro" id="IPR016024">
    <property type="entry name" value="ARM-type_fold"/>
</dbReference>
<dbReference type="GO" id="GO:0005085">
    <property type="term" value="F:guanyl-nucleotide exchange factor activity"/>
    <property type="evidence" value="ECO:0007669"/>
    <property type="project" value="UniProtKB-KW"/>
</dbReference>
<evidence type="ECO:0000259" key="5">
    <source>
        <dbReference type="PROSITE" id="PS50003"/>
    </source>
</evidence>
<organism evidence="8 9">
    <name type="scientific">Anas platyrhynchos</name>
    <name type="common">Mallard</name>
    <name type="synonym">Anas boschas</name>
    <dbReference type="NCBI Taxonomy" id="8839"/>
    <lineage>
        <taxon>Eukaryota</taxon>
        <taxon>Metazoa</taxon>
        <taxon>Chordata</taxon>
        <taxon>Craniata</taxon>
        <taxon>Vertebrata</taxon>
        <taxon>Euteleostomi</taxon>
        <taxon>Archelosauria</taxon>
        <taxon>Archosauria</taxon>
        <taxon>Dinosauria</taxon>
        <taxon>Saurischia</taxon>
        <taxon>Theropoda</taxon>
        <taxon>Coelurosauria</taxon>
        <taxon>Aves</taxon>
        <taxon>Neognathae</taxon>
        <taxon>Galloanserae</taxon>
        <taxon>Anseriformes</taxon>
        <taxon>Anatidae</taxon>
        <taxon>Anatinae</taxon>
        <taxon>Anas</taxon>
    </lineage>
</organism>
<evidence type="ECO:0000313" key="8">
    <source>
        <dbReference type="Ensembl" id="ENSAPLP00020015129.1"/>
    </source>
</evidence>
<evidence type="ECO:0000256" key="3">
    <source>
        <dbReference type="PROSITE-ProRule" id="PRU00983"/>
    </source>
</evidence>
<dbReference type="InterPro" id="IPR043162">
    <property type="entry name" value="DOCK_C_lobe_C"/>
</dbReference>
<evidence type="ECO:0000259" key="7">
    <source>
        <dbReference type="PROSITE" id="PS51651"/>
    </source>
</evidence>
<protein>
    <submittedName>
        <fullName evidence="8">Dedicator of cytokinesis 9</fullName>
    </submittedName>
</protein>
<evidence type="ECO:0000256" key="1">
    <source>
        <dbReference type="ARBA" id="ARBA00022553"/>
    </source>
</evidence>
<dbReference type="CDD" id="cd13267">
    <property type="entry name" value="PH_DOCK-D"/>
    <property type="match status" value="1"/>
</dbReference>
<dbReference type="InterPro" id="IPR026791">
    <property type="entry name" value="DOCK"/>
</dbReference>
<reference evidence="8" key="2">
    <citation type="submission" date="2025-08" db="UniProtKB">
        <authorList>
            <consortium name="Ensembl"/>
        </authorList>
    </citation>
    <scope>IDENTIFICATION</scope>
</reference>
<dbReference type="CDD" id="cd11698">
    <property type="entry name" value="DHR2_DOCK9"/>
    <property type="match status" value="1"/>
</dbReference>
<name>A0A8B9T2Z4_ANAPL</name>
<dbReference type="FunFam" id="2.60.40.150:FF:000015">
    <property type="entry name" value="dedicator of cytokinesis protein 9 isoform X1"/>
    <property type="match status" value="1"/>
</dbReference>
<dbReference type="Pfam" id="PF00169">
    <property type="entry name" value="PH"/>
    <property type="match status" value="1"/>
</dbReference>
<dbReference type="SMART" id="SM00233">
    <property type="entry name" value="PH"/>
    <property type="match status" value="1"/>
</dbReference>
<dbReference type="Proteomes" id="UP000694400">
    <property type="component" value="Chromosome 1"/>
</dbReference>
<dbReference type="Ensembl" id="ENSAPLT00020016298.1">
    <property type="protein sequence ID" value="ENSAPLP00020015129.1"/>
    <property type="gene ID" value="ENSAPLG00020005284.1"/>
</dbReference>
<feature type="domain" description="C2 DOCK-type" evidence="6">
    <location>
        <begin position="614"/>
        <end position="787"/>
    </location>
</feature>
<dbReference type="Pfam" id="PF06920">
    <property type="entry name" value="DHR-2_Lobe_A"/>
    <property type="match status" value="1"/>
</dbReference>
<dbReference type="Pfam" id="PF14429">
    <property type="entry name" value="DOCK-C2"/>
    <property type="match status" value="1"/>
</dbReference>
<dbReference type="PROSITE" id="PS51650">
    <property type="entry name" value="C2_DOCK"/>
    <property type="match status" value="1"/>
</dbReference>
<feature type="coiled-coil region" evidence="4">
    <location>
        <begin position="1803"/>
        <end position="1830"/>
    </location>
</feature>
<dbReference type="PROSITE" id="PS51651">
    <property type="entry name" value="DOCKER"/>
    <property type="match status" value="1"/>
</dbReference>
<dbReference type="FunFam" id="2.30.29.30:FF:000016">
    <property type="entry name" value="dedicator of cytokinesis protein 9 isoform X1"/>
    <property type="match status" value="1"/>
</dbReference>
<dbReference type="InterPro" id="IPR027007">
    <property type="entry name" value="C2_DOCK-type_domain"/>
</dbReference>
<comment type="similarity">
    <text evidence="3">Belongs to the DOCK family.</text>
</comment>
<keyword evidence="4" id="KW-0175">Coiled coil</keyword>
<sequence length="1942" mass="223832">MALAAAETRKFTRALSKPGTAAELRQSVSEVVRGSVLLAKPKLIEPIDYENVIVQRKTQILNDALREMLLFPYDDFQTALLKRQSRYIHSTVPENAEKEAQSLFVTECIKTYNSDWHIVNYRYEDYSAEFRQLPNKGTKPEKLPVHLYEVDEEADKDEDAASLGSQKGGITKQGWLYKGNMNSAISVTMRSFKRRFFHLIQLGDGSYNLNFYKDEKISKEPKGSIFLDSCMGVVQNNKVRRFAFELKMQDKSSYLLAADSEIEMEEWINTLNKILQLNFEAAMQEKRNGESHEGKKGFQLCWYTYVTMLMYVHSEIKALYFKLDFSGIEPDVKPFEEKFGKKILVKCNDLSFNLQSCVAENEEGPTTNVEPFFVTLSLFDIKNNRKISADFHVDLNHTSVRHMLSNAPQPMMNGSGDSSHRIQDIYETMLQYPKQGIFSVTCPHPDIFLVARIEKVLQGSITHCAEPYMKSSDSSKVAQKVLKNAKQACQRLGQYRMPFAWAARTLFKDASGTLDKNARFSPLFRQDSNKLSNEDMLKLLADFRKPEKMAKLPVILGNLDVTIDNVSPDFPNYVNSSYIPMKQFENSTKTLVTLEIEEFVPCIPRHTQPFTIYNNHLYVYPKHLKYDSQKTFAKARNIAVCIEFKDSDEEDSLPLKCIYGRPGGPVFTRSAFAAVLHHHQNPEFYDEIKIELPTQLHEKHHLLFTFYHVSCDNSSKGSTKKKDVVETQVGYSWLPLIKDGRVVTNEQHIPVSANLPPGYLSYQEHSGPEIKWVDGGKQLLKISTHLVSTVYTQDQHLHNFFQYCQKTESGARAIGTDLVKYLKSLHAMEGHVMIAFLPTVLNQLFRVLTRATQEEVAVNVTRVIIHIVAQCHEEGLDSYLRSYVKYAYKAEPYVASEYKTVHEELTKSMTTILKPSADFLTSNKLLKYSWFFFEVLIKSMAQYLIENSKVKLLRNQRFSASFHHAVETVVNMLMPHITQKYRDNPEASKNANHSLAAFIKRCFTFMDRGFVFKQINNYISCFAPGDPKTLFEFKFEFLRVVCNHEHYIPLNLPMPFGKGRVQRYQDLHLDYSLTDEFCKNHFLVGLLLREVGNALQEFREVRQIAISVLKNLMIKHSFDDRYASRVSVFLYPSSVAGVNKAIQNILVHYEFKNFSDKMHLFSLQNQQSSTLGSSVVRYDKLDQAEIKSLLMCFLHILRSMSEGRLTCLTFASIPFHPSCRNQEGLGSIVHDRKSQTLPVSRNRTGMMHARLQQLSSLDNSLTFNHSYGHSDADVLHQSLLEANIATEVCLTILDTLSLFTMAFKNQLLTDHGHNPLMKKVFDVYLCFLQKNQSETALKNVFNALRTLIYKFPSTFYEGRADMCSALCYEILKYCNSKLSSIRTEASQLLYFLMRNNFDYTGKKSFVRTHLQVVISVSQLIADVVGIGGTRFQQSLSIINNCANHDRIIKHTTFPSDVKDLTKRIRTVLMATAQMKEHENDPEMLVDLQYSLAKSYASTPELRKTWLDSMARIHVKNGDLSEAAMCYVHVAALVAEYLTRKGMFRQGCTAFRVITPNIDEEASMMEDVGMQDVHFNEDVLMELLEQCADGLWKAERYELIADIYKLIIPIYEKRRDFERLAHLYDTLHRAYSKVTEVMHTGKRLLGTYFRVAFFGQGFFEDEDGKEYIYKEPKLTPLSEISQRLQKLYSDKFGSENVKMIQDSGKVNPKDLDSKYAYIQVTHVVPYFEEKELQERKTDFERTHNIRRFMFEMPFTQAGKRQGGVEEQCKRRTVLTAIHCFPYVKKRIPVMYQHHTDLNPIEVAIDEMSKKVAELRQLCASAEVDMIKLQLKLQGSVSVQVNAGPLAYARAFLDDTNTKRYPDNKVKLLKEVFRQFVEACGHALGINERLIKEDQLEYQEEMKANYREMAKELSEIMHEQVCPETNLYIPLLRTYFICKLNPFY</sequence>
<dbReference type="SUPFAM" id="SSF48371">
    <property type="entry name" value="ARM repeat"/>
    <property type="match status" value="1"/>
</dbReference>
<dbReference type="PANTHER" id="PTHR23317">
    <property type="entry name" value="DEDICATOR OF CYTOKINESIS DOCK"/>
    <property type="match status" value="1"/>
</dbReference>
<dbReference type="Gene3D" id="2.30.29.30">
    <property type="entry name" value="Pleckstrin-homology domain (PH domain)/Phosphotyrosine-binding domain (PTB)"/>
    <property type="match status" value="1"/>
</dbReference>
<dbReference type="FunFam" id="1.20.58.740:FF:000001">
    <property type="entry name" value="dedicator of cytokinesis protein 9 isoform X1"/>
    <property type="match status" value="1"/>
</dbReference>
<dbReference type="InterPro" id="IPR021816">
    <property type="entry name" value="DOCK_C/D_N"/>
</dbReference>
<evidence type="ECO:0000256" key="2">
    <source>
        <dbReference type="ARBA" id="ARBA00022658"/>
    </source>
</evidence>
<evidence type="ECO:0000259" key="6">
    <source>
        <dbReference type="PROSITE" id="PS51650"/>
    </source>
</evidence>
<reference evidence="8" key="1">
    <citation type="submission" date="2019-08" db="EMBL/GenBank/DDBJ databases">
        <title>Three high-quality genomes provides insights into domestication of ducks.</title>
        <authorList>
            <person name="Hou Z.C."/>
            <person name="Zhu F."/>
            <person name="Yin Z.T."/>
            <person name="Zhang F."/>
        </authorList>
    </citation>
    <scope>NUCLEOTIDE SEQUENCE [LARGE SCALE GENOMIC DNA]</scope>
</reference>
<dbReference type="PANTHER" id="PTHR23317:SF77">
    <property type="entry name" value="DEDICATOR OF CYTOKINESIS PROTEIN 9"/>
    <property type="match status" value="1"/>
</dbReference>
<dbReference type="Pfam" id="PF20422">
    <property type="entry name" value="DHR-2_Lobe_B"/>
    <property type="match status" value="1"/>
</dbReference>
<dbReference type="CDD" id="cd08697">
    <property type="entry name" value="C2_Dock-D"/>
    <property type="match status" value="1"/>
</dbReference>
<dbReference type="Pfam" id="PF20421">
    <property type="entry name" value="DHR-2_Lobe_C"/>
    <property type="match status" value="1"/>
</dbReference>
<dbReference type="InterPro" id="IPR035892">
    <property type="entry name" value="C2_domain_sf"/>
</dbReference>
<dbReference type="InterPro" id="IPR043161">
    <property type="entry name" value="DOCK_C_lobe_A"/>
</dbReference>
<dbReference type="FunFam" id="1.25.40.410:FF:000001">
    <property type="entry name" value="dedicator of cytokinesis protein 9 isoform X2"/>
    <property type="match status" value="1"/>
</dbReference>
<dbReference type="Gene3D" id="1.25.40.410">
    <property type="match status" value="1"/>
</dbReference>
<dbReference type="Gene3D" id="1.20.58.740">
    <property type="match status" value="1"/>
</dbReference>
<dbReference type="InterPro" id="IPR011993">
    <property type="entry name" value="PH-like_dom_sf"/>
</dbReference>
<dbReference type="Gene3D" id="2.60.40.150">
    <property type="entry name" value="C2 domain"/>
    <property type="match status" value="1"/>
</dbReference>
<accession>A0A8B9T2Z4</accession>
<feature type="domain" description="PH" evidence="5">
    <location>
        <begin position="169"/>
        <end position="276"/>
    </location>
</feature>
<dbReference type="GO" id="GO:0007264">
    <property type="term" value="P:small GTPase-mediated signal transduction"/>
    <property type="evidence" value="ECO:0007669"/>
    <property type="project" value="InterPro"/>
</dbReference>
<dbReference type="InterPro" id="IPR037809">
    <property type="entry name" value="C2_Dock-D"/>
</dbReference>
<dbReference type="InterPro" id="IPR046769">
    <property type="entry name" value="DOCKER_Lobe_A"/>
</dbReference>
<dbReference type="InterPro" id="IPR046773">
    <property type="entry name" value="DOCKER_Lobe_C"/>
</dbReference>
<reference evidence="8" key="3">
    <citation type="submission" date="2025-09" db="UniProtKB">
        <authorList>
            <consortium name="Ensembl"/>
        </authorList>
    </citation>
    <scope>IDENTIFICATION</scope>
</reference>
<proteinExistence type="inferred from homology"/>
<keyword evidence="2" id="KW-0344">Guanine-nucleotide releasing factor</keyword>
<keyword evidence="1" id="KW-0597">Phosphoprotein</keyword>
<dbReference type="PROSITE" id="PS50003">
    <property type="entry name" value="PH_DOMAIN"/>
    <property type="match status" value="1"/>
</dbReference>
<dbReference type="InterPro" id="IPR046770">
    <property type="entry name" value="DOCKER_Lobe_B"/>
</dbReference>
<dbReference type="Pfam" id="PF11878">
    <property type="entry name" value="DOCK_C-D_N"/>
    <property type="match status" value="1"/>
</dbReference>
<dbReference type="InterPro" id="IPR001849">
    <property type="entry name" value="PH_domain"/>
</dbReference>
<dbReference type="InterPro" id="IPR027357">
    <property type="entry name" value="DOCKER_dom"/>
</dbReference>
<evidence type="ECO:0000256" key="4">
    <source>
        <dbReference type="SAM" id="Coils"/>
    </source>
</evidence>
<dbReference type="SUPFAM" id="SSF50729">
    <property type="entry name" value="PH domain-like"/>
    <property type="match status" value="1"/>
</dbReference>
<evidence type="ECO:0000313" key="9">
    <source>
        <dbReference type="Proteomes" id="UP000694400"/>
    </source>
</evidence>